<name>A0ACA9LFS5_9GLOM</name>
<gene>
    <name evidence="1" type="ORF">ACOLOM_LOCUS3751</name>
</gene>
<comment type="caution">
    <text evidence="1">The sequence shown here is derived from an EMBL/GenBank/DDBJ whole genome shotgun (WGS) entry which is preliminary data.</text>
</comment>
<proteinExistence type="predicted"/>
<dbReference type="EMBL" id="CAJVPT010005744">
    <property type="protein sequence ID" value="CAG8523260.1"/>
    <property type="molecule type" value="Genomic_DNA"/>
</dbReference>
<evidence type="ECO:0000313" key="1">
    <source>
        <dbReference type="EMBL" id="CAG8523260.1"/>
    </source>
</evidence>
<accession>A0ACA9LFS5</accession>
<reference evidence="1" key="1">
    <citation type="submission" date="2021-06" db="EMBL/GenBank/DDBJ databases">
        <authorList>
            <person name="Kallberg Y."/>
            <person name="Tangrot J."/>
            <person name="Rosling A."/>
        </authorList>
    </citation>
    <scope>NUCLEOTIDE SEQUENCE</scope>
    <source>
        <strain evidence="1">CL356</strain>
    </source>
</reference>
<organism evidence="1 2">
    <name type="scientific">Acaulospora colombiana</name>
    <dbReference type="NCBI Taxonomy" id="27376"/>
    <lineage>
        <taxon>Eukaryota</taxon>
        <taxon>Fungi</taxon>
        <taxon>Fungi incertae sedis</taxon>
        <taxon>Mucoromycota</taxon>
        <taxon>Glomeromycotina</taxon>
        <taxon>Glomeromycetes</taxon>
        <taxon>Diversisporales</taxon>
        <taxon>Acaulosporaceae</taxon>
        <taxon>Acaulospora</taxon>
    </lineage>
</organism>
<keyword evidence="2" id="KW-1185">Reference proteome</keyword>
<evidence type="ECO:0000313" key="2">
    <source>
        <dbReference type="Proteomes" id="UP000789525"/>
    </source>
</evidence>
<feature type="non-terminal residue" evidence="1">
    <location>
        <position position="86"/>
    </location>
</feature>
<dbReference type="Proteomes" id="UP000789525">
    <property type="component" value="Unassembled WGS sequence"/>
</dbReference>
<protein>
    <submittedName>
        <fullName evidence="1">12735_t:CDS:1</fullName>
    </submittedName>
</protein>
<sequence>MIIQDIQSDNSDRSRNIQETEQSKDSSASFTTTRIDDSDIEMEELGNSSQTRPRSMSIQRYIPDLVFTLNELEDEHSDTYLEEWCK</sequence>